<reference evidence="1 2" key="1">
    <citation type="submission" date="2017-07" db="EMBL/GenBank/DDBJ databases">
        <title>Draft Genome Sequences of Select Purple Nonsulfur Bacteria.</title>
        <authorList>
            <person name="Lasarre B."/>
            <person name="Mckinlay J.B."/>
        </authorList>
    </citation>
    <scope>NUCLEOTIDE SEQUENCE [LARGE SCALE GENOMIC DNA]</scope>
    <source>
        <strain evidence="1 2">DSM 5909</strain>
    </source>
</reference>
<keyword evidence="2" id="KW-1185">Reference proteome</keyword>
<accession>A0A327L118</accession>
<evidence type="ECO:0000313" key="2">
    <source>
        <dbReference type="Proteomes" id="UP000249130"/>
    </source>
</evidence>
<evidence type="ECO:0000313" key="1">
    <source>
        <dbReference type="EMBL" id="RAI43212.1"/>
    </source>
</evidence>
<gene>
    <name evidence="1" type="ORF">CH341_15520</name>
</gene>
<dbReference type="Proteomes" id="UP000249130">
    <property type="component" value="Unassembled WGS sequence"/>
</dbReference>
<sequence length="214" mass="22380">MPHLLITIVALLASIAPGLTQARLPATDDAVLADRRLAAGYIRTGNAALAALALERLVKALAGAPQAAQAARALDAVDAGDLATAGDAVEALAADLAAQRRAAGVRLPADCVRDFSEVYALLDRHRTRPPDLADSTARAAVADAATSSDAALARCDAEAPALVRADPDFRRLVDGARASLARVPDAARSGDGELLHRFMIELRAYEQLLRFRFG</sequence>
<dbReference type="AlphaFoldDB" id="A0A327L118"/>
<dbReference type="EMBL" id="NPEX01000100">
    <property type="protein sequence ID" value="RAI43212.1"/>
    <property type="molecule type" value="Genomic_DNA"/>
</dbReference>
<evidence type="ECO:0008006" key="3">
    <source>
        <dbReference type="Google" id="ProtNLM"/>
    </source>
</evidence>
<organism evidence="1 2">
    <name type="scientific">Rhodoplanes roseus</name>
    <dbReference type="NCBI Taxonomy" id="29409"/>
    <lineage>
        <taxon>Bacteria</taxon>
        <taxon>Pseudomonadati</taxon>
        <taxon>Pseudomonadota</taxon>
        <taxon>Alphaproteobacteria</taxon>
        <taxon>Hyphomicrobiales</taxon>
        <taxon>Nitrobacteraceae</taxon>
        <taxon>Rhodoplanes</taxon>
    </lineage>
</organism>
<proteinExistence type="predicted"/>
<comment type="caution">
    <text evidence="1">The sequence shown here is derived from an EMBL/GenBank/DDBJ whole genome shotgun (WGS) entry which is preliminary data.</text>
</comment>
<name>A0A327L118_9BRAD</name>
<protein>
    <recommendedName>
        <fullName evidence="3">NarX-like N-terminal domain-containing protein</fullName>
    </recommendedName>
</protein>